<dbReference type="Pfam" id="PF04228">
    <property type="entry name" value="Zn_peptidase"/>
    <property type="match status" value="1"/>
</dbReference>
<evidence type="ECO:0000256" key="3">
    <source>
        <dbReference type="ARBA" id="ARBA00022989"/>
    </source>
</evidence>
<keyword evidence="7" id="KW-0645">Protease</keyword>
<dbReference type="PANTHER" id="PTHR30168:SF0">
    <property type="entry name" value="INNER MEMBRANE PROTEIN"/>
    <property type="match status" value="1"/>
</dbReference>
<evidence type="ECO:0000313" key="7">
    <source>
        <dbReference type="EMBL" id="MBE1456140.1"/>
    </source>
</evidence>
<evidence type="ECO:0000256" key="4">
    <source>
        <dbReference type="ARBA" id="ARBA00023136"/>
    </source>
</evidence>
<protein>
    <submittedName>
        <fullName evidence="7">Metalloprotease</fullName>
    </submittedName>
</protein>
<feature type="region of interest" description="Disordered" evidence="5">
    <location>
        <begin position="1"/>
        <end position="37"/>
    </location>
</feature>
<evidence type="ECO:0000256" key="6">
    <source>
        <dbReference type="SAM" id="Phobius"/>
    </source>
</evidence>
<dbReference type="GO" id="GO:0008237">
    <property type="term" value="F:metallopeptidase activity"/>
    <property type="evidence" value="ECO:0007669"/>
    <property type="project" value="UniProtKB-KW"/>
</dbReference>
<keyword evidence="2 6" id="KW-0812">Transmembrane</keyword>
<evidence type="ECO:0000256" key="5">
    <source>
        <dbReference type="SAM" id="MobiDB-lite"/>
    </source>
</evidence>
<accession>A0ABR9HAR8</accession>
<feature type="compositionally biased region" description="Gly residues" evidence="5">
    <location>
        <begin position="1"/>
        <end position="32"/>
    </location>
</feature>
<feature type="transmembrane region" description="Helical" evidence="6">
    <location>
        <begin position="52"/>
        <end position="71"/>
    </location>
</feature>
<keyword evidence="3 6" id="KW-1133">Transmembrane helix</keyword>
<keyword evidence="8" id="KW-1185">Reference proteome</keyword>
<feature type="region of interest" description="Disordered" evidence="5">
    <location>
        <begin position="75"/>
        <end position="124"/>
    </location>
</feature>
<reference evidence="7 8" key="1">
    <citation type="submission" date="2020-10" db="EMBL/GenBank/DDBJ databases">
        <title>Sequencing the genomes of 1000 actinobacteria strains.</title>
        <authorList>
            <person name="Klenk H.-P."/>
        </authorList>
    </citation>
    <scope>NUCLEOTIDE SEQUENCE [LARGE SCALE GENOMIC DNA]</scope>
    <source>
        <strain evidence="7 8">DSM 45157</strain>
    </source>
</reference>
<gene>
    <name evidence="7" type="ORF">H4W79_000354</name>
</gene>
<name>A0ABR9HAR8_9ACTN</name>
<feature type="region of interest" description="Disordered" evidence="5">
    <location>
        <begin position="312"/>
        <end position="361"/>
    </location>
</feature>
<dbReference type="PANTHER" id="PTHR30168">
    <property type="entry name" value="PUTATIVE MEMBRANE PROTEIN YPFJ"/>
    <property type="match status" value="1"/>
</dbReference>
<dbReference type="Proteomes" id="UP000598217">
    <property type="component" value="Unassembled WGS sequence"/>
</dbReference>
<comment type="caution">
    <text evidence="7">The sequence shown here is derived from an EMBL/GenBank/DDBJ whole genome shotgun (WGS) entry which is preliminary data.</text>
</comment>
<sequence>MSGDLGRGGPGGPGSGGSGFDGTGFDGVGPGGSDVPARLAHSRRAHRTNRRVFGAVCGLLVALLALSLLSWTTVGDSGPDTGTVAGQAGDEGDDKPGQGGLVEDTPSGQRGLPGTTVPDRPVGRTALVSNPLYDTGRLSPLPCPVPELDVESAESMDGFLHRVADCLDDVWRTQFERAGIPFTPPERVFWDEPGVSPCRAYPSAAGAFYCSASGAVYIGTSDVVEKWNGSEESVVYASLLAHEYAHHVQGESGLLEYYHEQRQLEEDDAGRNSWTRRSELQANCLAGAFLGSVRVSYPLGEQDLSALLDDASATADREDGPEEERTHGSSDNSVRWTRTGWDEQSPGACNTWDVDDEDLVG</sequence>
<evidence type="ECO:0000313" key="8">
    <source>
        <dbReference type="Proteomes" id="UP000598217"/>
    </source>
</evidence>
<keyword evidence="7" id="KW-0378">Hydrolase</keyword>
<dbReference type="InterPro" id="IPR007343">
    <property type="entry name" value="Uncharacterised_pept_Zn_put"/>
</dbReference>
<evidence type="ECO:0000256" key="2">
    <source>
        <dbReference type="ARBA" id="ARBA00022692"/>
    </source>
</evidence>
<evidence type="ECO:0000256" key="1">
    <source>
        <dbReference type="ARBA" id="ARBA00004167"/>
    </source>
</evidence>
<feature type="compositionally biased region" description="Basic and acidic residues" evidence="5">
    <location>
        <begin position="315"/>
        <end position="328"/>
    </location>
</feature>
<dbReference type="EMBL" id="JADBDY010000001">
    <property type="protein sequence ID" value="MBE1456140.1"/>
    <property type="molecule type" value="Genomic_DNA"/>
</dbReference>
<proteinExistence type="predicted"/>
<comment type="subcellular location">
    <subcellularLocation>
        <location evidence="1">Membrane</location>
        <topology evidence="1">Single-pass membrane protein</topology>
    </subcellularLocation>
</comment>
<keyword evidence="4 6" id="KW-0472">Membrane</keyword>
<keyword evidence="7" id="KW-0482">Metalloprotease</keyword>
<organism evidence="7 8">
    <name type="scientific">Nocardiopsis terrae</name>
    <dbReference type="NCBI Taxonomy" id="372655"/>
    <lineage>
        <taxon>Bacteria</taxon>
        <taxon>Bacillati</taxon>
        <taxon>Actinomycetota</taxon>
        <taxon>Actinomycetes</taxon>
        <taxon>Streptosporangiales</taxon>
        <taxon>Nocardiopsidaceae</taxon>
        <taxon>Nocardiopsis</taxon>
    </lineage>
</organism>